<dbReference type="GO" id="GO:0006152">
    <property type="term" value="P:purine nucleoside catabolic process"/>
    <property type="evidence" value="ECO:0007669"/>
    <property type="project" value="TreeGrafter"/>
</dbReference>
<organism evidence="4 5">
    <name type="scientific">Oenococcus sicerae</name>
    <dbReference type="NCBI Taxonomy" id="2203724"/>
    <lineage>
        <taxon>Bacteria</taxon>
        <taxon>Bacillati</taxon>
        <taxon>Bacillota</taxon>
        <taxon>Bacilli</taxon>
        <taxon>Lactobacillales</taxon>
        <taxon>Lactobacillaceae</taxon>
        <taxon>Oenococcus</taxon>
    </lineage>
</organism>
<comment type="caution">
    <text evidence="4">The sequence shown here is derived from an EMBL/GenBank/DDBJ whole genome shotgun (WGS) entry which is preliminary data.</text>
</comment>
<gene>
    <name evidence="4" type="ORF">EVC35_05050</name>
</gene>
<sequence length="309" mass="33507">MKEALVSKIPVILDCDPGVDDAFAIVSSILDPQIDLKLITTVSGNVTVDLTTKNALYLVQDLKSKVPVASGAARPLLRELEAYEPWFGESGLGDYPDASGKLLQTATDDNAVAEMYQLLSASEEPLTIVGTGSYTNLGLLLVEHPDIVYKIKQFVLMGGTLSQGNMSSVAEFNIYYDPDAADLVYRSGVPIVTAGIDVCKKALVTFQSNDAIAKMGKVGLKLADLLKKYAEKQVAGYIVYDLNTISYLLHPEFYKSEDYFIQVQKTGPARGATVADISSKNDANVKVLTDVDDAKLNAWLVQELSRLVQ</sequence>
<dbReference type="GO" id="GO:0008477">
    <property type="term" value="F:purine nucleosidase activity"/>
    <property type="evidence" value="ECO:0007669"/>
    <property type="project" value="TreeGrafter"/>
</dbReference>
<reference evidence="4" key="1">
    <citation type="submission" date="2019-01" db="EMBL/GenBank/DDBJ databases">
        <title>Oenococcus sicerae UCMA17102.</title>
        <authorList>
            <person name="Cousin F.J."/>
            <person name="Le Guellec R."/>
            <person name="Cretenet M."/>
        </authorList>
    </citation>
    <scope>NUCLEOTIDE SEQUENCE</scope>
    <source>
        <strain evidence="4">UCMA17102</strain>
    </source>
</reference>
<dbReference type="PANTHER" id="PTHR12304:SF15">
    <property type="entry name" value="NON-SPECIFIC RIBONUCLEOSIDE HYDROLASE RIHC"/>
    <property type="match status" value="1"/>
</dbReference>
<dbReference type="EMBL" id="SDWY01000002">
    <property type="protein sequence ID" value="MDN6900373.1"/>
    <property type="molecule type" value="Genomic_DNA"/>
</dbReference>
<dbReference type="GO" id="GO:0005829">
    <property type="term" value="C:cytosol"/>
    <property type="evidence" value="ECO:0007669"/>
    <property type="project" value="TreeGrafter"/>
</dbReference>
<evidence type="ECO:0000313" key="4">
    <source>
        <dbReference type="EMBL" id="MDN6900373.1"/>
    </source>
</evidence>
<evidence type="ECO:0000256" key="2">
    <source>
        <dbReference type="ARBA" id="ARBA00023295"/>
    </source>
</evidence>
<dbReference type="InterPro" id="IPR036452">
    <property type="entry name" value="Ribo_hydro-like"/>
</dbReference>
<evidence type="ECO:0000259" key="3">
    <source>
        <dbReference type="Pfam" id="PF01156"/>
    </source>
</evidence>
<dbReference type="InterPro" id="IPR001910">
    <property type="entry name" value="Inosine/uridine_hydrolase_dom"/>
</dbReference>
<dbReference type="Gene3D" id="3.90.245.10">
    <property type="entry name" value="Ribonucleoside hydrolase-like"/>
    <property type="match status" value="1"/>
</dbReference>
<keyword evidence="2" id="KW-0326">Glycosidase</keyword>
<dbReference type="SUPFAM" id="SSF53590">
    <property type="entry name" value="Nucleoside hydrolase"/>
    <property type="match status" value="1"/>
</dbReference>
<evidence type="ECO:0000313" key="5">
    <source>
        <dbReference type="Proteomes" id="UP001167919"/>
    </source>
</evidence>
<dbReference type="Pfam" id="PF01156">
    <property type="entry name" value="IU_nuc_hydro"/>
    <property type="match status" value="1"/>
</dbReference>
<name>A0AAJ1RB44_9LACO</name>
<feature type="domain" description="Inosine/uridine-preferring nucleoside hydrolase" evidence="3">
    <location>
        <begin position="11"/>
        <end position="296"/>
    </location>
</feature>
<proteinExistence type="predicted"/>
<keyword evidence="1 4" id="KW-0378">Hydrolase</keyword>
<dbReference type="InterPro" id="IPR023186">
    <property type="entry name" value="IUNH"/>
</dbReference>
<accession>A0AAJ1RB44</accession>
<dbReference type="AlphaFoldDB" id="A0AAJ1RB44"/>
<dbReference type="PANTHER" id="PTHR12304">
    <property type="entry name" value="INOSINE-URIDINE PREFERRING NUCLEOSIDE HYDROLASE"/>
    <property type="match status" value="1"/>
</dbReference>
<protein>
    <submittedName>
        <fullName evidence="4">Ribonucleoside hydrolase RihC</fullName>
    </submittedName>
</protein>
<evidence type="ECO:0000256" key="1">
    <source>
        <dbReference type="ARBA" id="ARBA00022801"/>
    </source>
</evidence>
<dbReference type="Proteomes" id="UP001167919">
    <property type="component" value="Unassembled WGS sequence"/>
</dbReference>